<organism evidence="1 2">
    <name type="scientific">Macrostomum lignano</name>
    <dbReference type="NCBI Taxonomy" id="282301"/>
    <lineage>
        <taxon>Eukaryota</taxon>
        <taxon>Metazoa</taxon>
        <taxon>Spiralia</taxon>
        <taxon>Lophotrochozoa</taxon>
        <taxon>Platyhelminthes</taxon>
        <taxon>Rhabditophora</taxon>
        <taxon>Macrostomorpha</taxon>
        <taxon>Macrostomida</taxon>
        <taxon>Macrostomidae</taxon>
        <taxon>Macrostomum</taxon>
    </lineage>
</organism>
<dbReference type="Proteomes" id="UP000095280">
    <property type="component" value="Unplaced"/>
</dbReference>
<evidence type="ECO:0000313" key="1">
    <source>
        <dbReference type="Proteomes" id="UP000095280"/>
    </source>
</evidence>
<sequence length="65" mass="6952">QALLASIRQPIVRQIFASQRSSLLPCLSLSNCDIKYGMCAKADPTSITARKSNVPYAAARPQGSS</sequence>
<protein>
    <submittedName>
        <fullName evidence="2">Phospholipase A(2)</fullName>
    </submittedName>
</protein>
<dbReference type="WBParaSite" id="maker-unitig_36883-snap-gene-0.1-mRNA-1">
    <property type="protein sequence ID" value="maker-unitig_36883-snap-gene-0.1-mRNA-1"/>
    <property type="gene ID" value="maker-unitig_36883-snap-gene-0.1"/>
</dbReference>
<evidence type="ECO:0000313" key="2">
    <source>
        <dbReference type="WBParaSite" id="maker-unitig_36883-snap-gene-0.1-mRNA-1"/>
    </source>
</evidence>
<reference evidence="2" key="1">
    <citation type="submission" date="2016-11" db="UniProtKB">
        <authorList>
            <consortium name="WormBaseParasite"/>
        </authorList>
    </citation>
    <scope>IDENTIFICATION</scope>
</reference>
<dbReference type="AlphaFoldDB" id="A0A1I8FKN8"/>
<proteinExistence type="predicted"/>
<name>A0A1I8FKN8_9PLAT</name>
<keyword evidence="1" id="KW-1185">Reference proteome</keyword>
<accession>A0A1I8FKN8</accession>